<evidence type="ECO:0000256" key="4">
    <source>
        <dbReference type="ARBA" id="ARBA00023015"/>
    </source>
</evidence>
<protein>
    <submittedName>
        <fullName evidence="7">Fur family transcriptional regulator</fullName>
    </submittedName>
</protein>
<keyword evidence="6" id="KW-0804">Transcription</keyword>
<dbReference type="SUPFAM" id="SSF46785">
    <property type="entry name" value="Winged helix' DNA-binding domain"/>
    <property type="match status" value="1"/>
</dbReference>
<keyword evidence="3" id="KW-0862">Zinc</keyword>
<evidence type="ECO:0000256" key="1">
    <source>
        <dbReference type="ARBA" id="ARBA00007957"/>
    </source>
</evidence>
<evidence type="ECO:0000256" key="6">
    <source>
        <dbReference type="ARBA" id="ARBA00023163"/>
    </source>
</evidence>
<dbReference type="PANTHER" id="PTHR33202">
    <property type="entry name" value="ZINC UPTAKE REGULATION PROTEIN"/>
    <property type="match status" value="1"/>
</dbReference>
<dbReference type="InterPro" id="IPR036390">
    <property type="entry name" value="WH_DNA-bd_sf"/>
</dbReference>
<dbReference type="Gene3D" id="3.30.1490.190">
    <property type="match status" value="1"/>
</dbReference>
<name>A0ABU3NX97_9FIRM</name>
<dbReference type="RefSeq" id="WP_413779556.1">
    <property type="nucleotide sequence ID" value="NZ_JAUOZS010000001.1"/>
</dbReference>
<dbReference type="PANTHER" id="PTHR33202:SF7">
    <property type="entry name" value="FERRIC UPTAKE REGULATION PROTEIN"/>
    <property type="match status" value="1"/>
</dbReference>
<evidence type="ECO:0000313" key="8">
    <source>
        <dbReference type="Proteomes" id="UP001254848"/>
    </source>
</evidence>
<proteinExistence type="inferred from homology"/>
<comment type="similarity">
    <text evidence="1">Belongs to the Fur family.</text>
</comment>
<evidence type="ECO:0000256" key="5">
    <source>
        <dbReference type="ARBA" id="ARBA00023125"/>
    </source>
</evidence>
<dbReference type="InterPro" id="IPR036388">
    <property type="entry name" value="WH-like_DNA-bd_sf"/>
</dbReference>
<dbReference type="Pfam" id="PF01475">
    <property type="entry name" value="FUR"/>
    <property type="match status" value="1"/>
</dbReference>
<gene>
    <name evidence="7" type="ORF">Q4T40_07260</name>
</gene>
<evidence type="ECO:0000256" key="3">
    <source>
        <dbReference type="ARBA" id="ARBA00022833"/>
    </source>
</evidence>
<dbReference type="Gene3D" id="1.10.10.10">
    <property type="entry name" value="Winged helix-like DNA-binding domain superfamily/Winged helix DNA-binding domain"/>
    <property type="match status" value="1"/>
</dbReference>
<reference evidence="7 8" key="1">
    <citation type="submission" date="2023-07" db="EMBL/GenBank/DDBJ databases">
        <title>The novel representative of Negativicutes class, Anaeroselena agilis gen. nov. sp. nov.</title>
        <authorList>
            <person name="Prokofeva M.I."/>
            <person name="Elcheninov A.G."/>
            <person name="Klyukina A."/>
            <person name="Kublanov I.V."/>
            <person name="Frolov E.N."/>
            <person name="Podosokorskaya O.A."/>
        </authorList>
    </citation>
    <scope>NUCLEOTIDE SEQUENCE [LARGE SCALE GENOMIC DNA]</scope>
    <source>
        <strain evidence="7 8">4137-cl</strain>
    </source>
</reference>
<keyword evidence="5" id="KW-0238">DNA-binding</keyword>
<dbReference type="InterPro" id="IPR043135">
    <property type="entry name" value="Fur_C"/>
</dbReference>
<keyword evidence="2" id="KW-0678">Repressor</keyword>
<dbReference type="EMBL" id="JAUOZS010000001">
    <property type="protein sequence ID" value="MDT8901030.1"/>
    <property type="molecule type" value="Genomic_DNA"/>
</dbReference>
<accession>A0ABU3NX97</accession>
<evidence type="ECO:0000256" key="2">
    <source>
        <dbReference type="ARBA" id="ARBA00022491"/>
    </source>
</evidence>
<sequence length="149" mass="17540">MSITMAELRQKFRDRQYKLTSQRQTILQAFLDHPDRHLSAEDVYTIVRKQSPEIGLATVYRTLELFNELDIVQRLDFGDGRQRYEINETSTPHHHHHLICLSCGKVKEFGDDLLETLESAIAKRSKFAIVDHQLKFYGYCQECQKRREG</sequence>
<dbReference type="InterPro" id="IPR002481">
    <property type="entry name" value="FUR"/>
</dbReference>
<dbReference type="CDD" id="cd07153">
    <property type="entry name" value="Fur_like"/>
    <property type="match status" value="1"/>
</dbReference>
<dbReference type="Proteomes" id="UP001254848">
    <property type="component" value="Unassembled WGS sequence"/>
</dbReference>
<keyword evidence="4" id="KW-0805">Transcription regulation</keyword>
<evidence type="ECO:0000313" key="7">
    <source>
        <dbReference type="EMBL" id="MDT8901030.1"/>
    </source>
</evidence>
<comment type="caution">
    <text evidence="7">The sequence shown here is derived from an EMBL/GenBank/DDBJ whole genome shotgun (WGS) entry which is preliminary data.</text>
</comment>
<organism evidence="7 8">
    <name type="scientific">Anaeroselena agilis</name>
    <dbReference type="NCBI Taxonomy" id="3063788"/>
    <lineage>
        <taxon>Bacteria</taxon>
        <taxon>Bacillati</taxon>
        <taxon>Bacillota</taxon>
        <taxon>Negativicutes</taxon>
        <taxon>Acetonemataceae</taxon>
        <taxon>Anaeroselena</taxon>
    </lineage>
</organism>
<keyword evidence="8" id="KW-1185">Reference proteome</keyword>